<gene>
    <name evidence="1" type="ORF">NIES46_37370</name>
</gene>
<dbReference type="RefSeq" id="WP_152088645.1">
    <property type="nucleotide sequence ID" value="NZ_BIMW01000144.1"/>
</dbReference>
<dbReference type="InterPro" id="IPR040871">
    <property type="entry name" value="HopA1"/>
</dbReference>
<name>A0A5M3TCC6_LIMPL</name>
<dbReference type="GeneID" id="301684513"/>
<protein>
    <submittedName>
        <fullName evidence="1">Uncharacterized protein</fullName>
    </submittedName>
</protein>
<proteinExistence type="predicted"/>
<dbReference type="EMBL" id="BIMW01000144">
    <property type="protein sequence ID" value="GCE95671.1"/>
    <property type="molecule type" value="Genomic_DNA"/>
</dbReference>
<sequence length="372" mass="41655">MSLLNSQSHQLASEVKGRLKEVLSDIVENVEISADFSIRHPNYQPWEMPAEMLSRIQALPKEMQNKYMSLQLRSFLYGIYYNGSMQASQALGSENKGRQLDLENNSFAGVAMDFYVQLEEANKGEGSFDSGWSVLREETDGSLAVTKGGLRLHIQREKHLQQSEKAAAVGDLVSILMPKNLVQNGFYMAVGNAGLQREEAMVRVYFNFTPEGAVAVMAGLTEGLNQRGIPFSFKALYNPVDYQRYDAGVLYFGKTDYELVRQVVANVYHQNQSIFKPEIPLFTLELAPGLGLAEEPDKKFGSEESFGMNRCQIIANGLLMAWQQGDNSATGRMAAISEQFSGLGIDWQRPYLNADSQDVYRGFCPVDARYQR</sequence>
<comment type="caution">
    <text evidence="1">The sequence shown here is derived from an EMBL/GenBank/DDBJ whole genome shotgun (WGS) entry which is preliminary data.</text>
</comment>
<dbReference type="Pfam" id="PF17914">
    <property type="entry name" value="HopA1"/>
    <property type="match status" value="1"/>
</dbReference>
<reference evidence="1 2" key="1">
    <citation type="journal article" date="2019" name="J Genomics">
        <title>The Draft Genome of a Hydrogen-producing Cyanobacterium, Arthrospira platensis NIES-46.</title>
        <authorList>
            <person name="Suzuki S."/>
            <person name="Yamaguchi H."/>
            <person name="Kawachi M."/>
        </authorList>
    </citation>
    <scope>NUCLEOTIDE SEQUENCE [LARGE SCALE GENOMIC DNA]</scope>
    <source>
        <strain evidence="1 2">NIES-46</strain>
    </source>
</reference>
<organism evidence="1 2">
    <name type="scientific">Limnospira platensis NIES-46</name>
    <dbReference type="NCBI Taxonomy" id="1236695"/>
    <lineage>
        <taxon>Bacteria</taxon>
        <taxon>Bacillati</taxon>
        <taxon>Cyanobacteriota</taxon>
        <taxon>Cyanophyceae</taxon>
        <taxon>Oscillatoriophycideae</taxon>
        <taxon>Oscillatoriales</taxon>
        <taxon>Sirenicapillariaceae</taxon>
        <taxon>Limnospira</taxon>
    </lineage>
</organism>
<accession>A0A5M3TCC6</accession>
<evidence type="ECO:0000313" key="1">
    <source>
        <dbReference type="EMBL" id="GCE95671.1"/>
    </source>
</evidence>
<evidence type="ECO:0000313" key="2">
    <source>
        <dbReference type="Proteomes" id="UP000326169"/>
    </source>
</evidence>
<keyword evidence="2" id="KW-1185">Reference proteome</keyword>
<dbReference type="Proteomes" id="UP000326169">
    <property type="component" value="Unassembled WGS sequence"/>
</dbReference>